<reference evidence="3 4" key="1">
    <citation type="submission" date="2017-07" db="EMBL/GenBank/DDBJ databases">
        <title>Leptospira spp. isolated from tropical soils.</title>
        <authorList>
            <person name="Thibeaux R."/>
            <person name="Iraola G."/>
            <person name="Ferres I."/>
            <person name="Bierque E."/>
            <person name="Girault D."/>
            <person name="Soupe-Gilbert M.-E."/>
            <person name="Picardeau M."/>
            <person name="Goarant C."/>
        </authorList>
    </citation>
    <scope>NUCLEOTIDE SEQUENCE [LARGE SCALE GENOMIC DNA]</scope>
    <source>
        <strain evidence="3 4">MCA1-C-A1</strain>
    </source>
</reference>
<dbReference type="Proteomes" id="UP000232196">
    <property type="component" value="Unassembled WGS sequence"/>
</dbReference>
<dbReference type="SUPFAM" id="SSF53474">
    <property type="entry name" value="alpha/beta-Hydrolases"/>
    <property type="match status" value="1"/>
</dbReference>
<dbReference type="PANTHER" id="PTHR12277">
    <property type="entry name" value="ALPHA/BETA HYDROLASE DOMAIN-CONTAINING PROTEIN"/>
    <property type="match status" value="1"/>
</dbReference>
<dbReference type="GO" id="GO:0016787">
    <property type="term" value="F:hydrolase activity"/>
    <property type="evidence" value="ECO:0007669"/>
    <property type="project" value="UniProtKB-KW"/>
</dbReference>
<dbReference type="InterPro" id="IPR022742">
    <property type="entry name" value="Hydrolase_4"/>
</dbReference>
<dbReference type="PANTHER" id="PTHR12277:SF81">
    <property type="entry name" value="PROTEIN ABHD13"/>
    <property type="match status" value="1"/>
</dbReference>
<feature type="transmembrane region" description="Helical" evidence="1">
    <location>
        <begin position="7"/>
        <end position="26"/>
    </location>
</feature>
<dbReference type="EMBL" id="NPDN01000001">
    <property type="protein sequence ID" value="PJZ27056.1"/>
    <property type="molecule type" value="Genomic_DNA"/>
</dbReference>
<keyword evidence="3" id="KW-0378">Hydrolase</keyword>
<keyword evidence="4" id="KW-1185">Reference proteome</keyword>
<dbReference type="RefSeq" id="WP_100704807.1">
    <property type="nucleotide sequence ID" value="NZ_NPDL01000004.1"/>
</dbReference>
<proteinExistence type="predicted"/>
<evidence type="ECO:0000259" key="2">
    <source>
        <dbReference type="Pfam" id="PF12146"/>
    </source>
</evidence>
<gene>
    <name evidence="3" type="ORF">CH357_00355</name>
</gene>
<comment type="caution">
    <text evidence="3">The sequence shown here is derived from an EMBL/GenBank/DDBJ whole genome shotgun (WGS) entry which is preliminary data.</text>
</comment>
<protein>
    <submittedName>
        <fullName evidence="3">Alpha/beta hydrolase</fullName>
    </submittedName>
</protein>
<keyword evidence="1" id="KW-0812">Transmembrane</keyword>
<feature type="domain" description="Serine aminopeptidase S33" evidence="2">
    <location>
        <begin position="74"/>
        <end position="179"/>
    </location>
</feature>
<evidence type="ECO:0000313" key="4">
    <source>
        <dbReference type="Proteomes" id="UP000232196"/>
    </source>
</evidence>
<dbReference type="OrthoDB" id="9776685at2"/>
<keyword evidence="1" id="KW-1133">Transmembrane helix</keyword>
<dbReference type="InterPro" id="IPR029058">
    <property type="entry name" value="AB_hydrolase_fold"/>
</dbReference>
<organism evidence="3 4">
    <name type="scientific">Leptospira hartskeerlii</name>
    <dbReference type="NCBI Taxonomy" id="2023177"/>
    <lineage>
        <taxon>Bacteria</taxon>
        <taxon>Pseudomonadati</taxon>
        <taxon>Spirochaetota</taxon>
        <taxon>Spirochaetia</taxon>
        <taxon>Leptospirales</taxon>
        <taxon>Leptospiraceae</taxon>
        <taxon>Leptospira</taxon>
    </lineage>
</organism>
<name>A0A2M9XH93_9LEPT</name>
<dbReference type="AlphaFoldDB" id="A0A2M9XH93"/>
<evidence type="ECO:0000256" key="1">
    <source>
        <dbReference type="SAM" id="Phobius"/>
    </source>
</evidence>
<sequence>MKIQKFMLYLLLVIFIVFLGLFGLLYSNQDKLIFFPEILPENFHFSFPYTFQEVSLELENGEKIYALFFPAQGPSKGTVLYFHGNAGSLRSWGGIAEDFVPRGWDLLMTDYRGYGKSRGKLSEKGMYQDAEHWYKYLKTDKLKKENEIILYGRSIGTGVVVDLGTKTNPGYIILETPYASLADLAKEYYPFVPEWFLAYSFKSENKIGKLHSSVAIIHGNEDEIIPFRQGKKLFKIALESGVKIEFLEIEGGNHNNLSFFPEYQKGLVNILESVHLNRKKSNSQR</sequence>
<dbReference type="Gene3D" id="3.40.50.1820">
    <property type="entry name" value="alpha/beta hydrolase"/>
    <property type="match status" value="1"/>
</dbReference>
<dbReference type="Pfam" id="PF12146">
    <property type="entry name" value="Hydrolase_4"/>
    <property type="match status" value="1"/>
</dbReference>
<keyword evidence="1" id="KW-0472">Membrane</keyword>
<accession>A0A2M9XH93</accession>
<evidence type="ECO:0000313" key="3">
    <source>
        <dbReference type="EMBL" id="PJZ27056.1"/>
    </source>
</evidence>